<keyword evidence="2" id="KW-0808">Transferase</keyword>
<feature type="region of interest" description="Disordered" evidence="1">
    <location>
        <begin position="1"/>
        <end position="81"/>
    </location>
</feature>
<dbReference type="AlphaFoldDB" id="V9GZB1"/>
<evidence type="ECO:0000256" key="1">
    <source>
        <dbReference type="SAM" id="MobiDB-lite"/>
    </source>
</evidence>
<reference evidence="2" key="1">
    <citation type="journal article" date="1993" name="Insect Biochem. Mol. Biol.">
        <title>Characterization and genetic organization of full-length copies of a LINE retroposon family dispersed in the genome of Culex pipiens mosquitoes.</title>
        <authorList>
            <person name="Agarwal M.L."/>
            <person name="Bensaadi N."/>
            <person name="Salvado J.C."/>
            <person name="Campbell K."/>
            <person name="Mouches C."/>
        </authorList>
    </citation>
    <scope>NUCLEOTIDE SEQUENCE</scope>
    <source>
        <strain evidence="2">TEM-R</strain>
    </source>
</reference>
<accession>V9GZB1</accession>
<dbReference type="GO" id="GO:0003677">
    <property type="term" value="F:DNA binding"/>
    <property type="evidence" value="ECO:0007669"/>
    <property type="project" value="UniProtKB-KW"/>
</dbReference>
<keyword evidence="2" id="KW-0695">RNA-directed DNA polymerase</keyword>
<name>V9GZB1_CULPI</name>
<organism evidence="2">
    <name type="scientific">Culex pipiens</name>
    <name type="common">House mosquito</name>
    <dbReference type="NCBI Taxonomy" id="7175"/>
    <lineage>
        <taxon>Eukaryota</taxon>
        <taxon>Metazoa</taxon>
        <taxon>Ecdysozoa</taxon>
        <taxon>Arthropoda</taxon>
        <taxon>Hexapoda</taxon>
        <taxon>Insecta</taxon>
        <taxon>Pterygota</taxon>
        <taxon>Neoptera</taxon>
        <taxon>Endopterygota</taxon>
        <taxon>Diptera</taxon>
        <taxon>Nematocera</taxon>
        <taxon>Culicoidea</taxon>
        <taxon>Culicidae</taxon>
        <taxon>Culicinae</taxon>
        <taxon>Culicini</taxon>
        <taxon>Culex</taxon>
        <taxon>Culex</taxon>
    </lineage>
</organism>
<dbReference type="GO" id="GO:0003964">
    <property type="term" value="F:RNA-directed DNA polymerase activity"/>
    <property type="evidence" value="ECO:0007669"/>
    <property type="project" value="UniProtKB-KW"/>
</dbReference>
<dbReference type="EMBL" id="M91082">
    <property type="protein sequence ID" value="AAA28290.1"/>
    <property type="molecule type" value="Genomic_DNA"/>
</dbReference>
<sequence length="465" mass="51875">MRQNKGKRKSSEDLVVTSVKRLNRKPANANRKRKQPLLRSDSDSECEVNPPIPLTNSFGVLSETDDKEPSPRTEPSAVEKRVKAPPIVVTSVSDLASFRTQLKNCKETCNLKVSFQLGRRGECRLLTESLQDHQTFVGYLKNHKHNFYTYETKNARPFKAVLKGLSNDLSVDEIKNELKVLLGFAPSQVIPMKKKSNGNISRFGLTSQFYLIHFNRNEINNLKILDKVQFLFHVRVKWEHFKKHGGNGQNLTQCRGCQAFGHGTDHCAMVPKCMVCGDSSHDKDNCPVKEVTQFKCANCGGNHKSNFWDCPIRKKVLDSRAKHQPKSKPKFSQSQVVPASLNQTFVLSHSNNSRNTPTVEKLGNNNGISYANVVSGSSTNFKSSTNLSEIGQVPQISFENFSAGNALGSSDLGDVTFEKMTFLQNSLFGLIQTMSNATSMMEAIQIGLKFANDVVLTLKFNHGSK</sequence>
<protein>
    <submittedName>
        <fullName evidence="2">DNA-binding protein</fullName>
    </submittedName>
</protein>
<keyword evidence="2" id="KW-0548">Nucleotidyltransferase</keyword>
<evidence type="ECO:0000313" key="2">
    <source>
        <dbReference type="EMBL" id="AAA28290.1"/>
    </source>
</evidence>
<feature type="compositionally biased region" description="Basic and acidic residues" evidence="1">
    <location>
        <begin position="67"/>
        <end position="81"/>
    </location>
</feature>
<keyword evidence="2" id="KW-0238">DNA-binding</keyword>
<proteinExistence type="predicted"/>